<organism evidence="2 3">
    <name type="scientific">Parelaphostrongylus tenuis</name>
    <name type="common">Meningeal worm</name>
    <dbReference type="NCBI Taxonomy" id="148309"/>
    <lineage>
        <taxon>Eukaryota</taxon>
        <taxon>Metazoa</taxon>
        <taxon>Ecdysozoa</taxon>
        <taxon>Nematoda</taxon>
        <taxon>Chromadorea</taxon>
        <taxon>Rhabditida</taxon>
        <taxon>Rhabditina</taxon>
        <taxon>Rhabditomorpha</taxon>
        <taxon>Strongyloidea</taxon>
        <taxon>Metastrongylidae</taxon>
        <taxon>Parelaphostrongylus</taxon>
    </lineage>
</organism>
<dbReference type="AlphaFoldDB" id="A0AAD5QYR5"/>
<feature type="compositionally biased region" description="Polar residues" evidence="1">
    <location>
        <begin position="1"/>
        <end position="28"/>
    </location>
</feature>
<dbReference type="Proteomes" id="UP001196413">
    <property type="component" value="Unassembled WGS sequence"/>
</dbReference>
<evidence type="ECO:0000313" key="3">
    <source>
        <dbReference type="Proteomes" id="UP001196413"/>
    </source>
</evidence>
<evidence type="ECO:0000256" key="1">
    <source>
        <dbReference type="SAM" id="MobiDB-lite"/>
    </source>
</evidence>
<proteinExistence type="predicted"/>
<gene>
    <name evidence="2" type="ORF">KIN20_026994</name>
</gene>
<keyword evidence="3" id="KW-1185">Reference proteome</keyword>
<feature type="region of interest" description="Disordered" evidence="1">
    <location>
        <begin position="1"/>
        <end position="30"/>
    </location>
</feature>
<dbReference type="EMBL" id="JAHQIW010005530">
    <property type="protein sequence ID" value="KAJ1366354.1"/>
    <property type="molecule type" value="Genomic_DNA"/>
</dbReference>
<name>A0AAD5QYR5_PARTN</name>
<sequence length="87" mass="9716">MPHKLTLSTVTLESRQEMTTNSWNSNATPREEIPASIQEVVMCNSESGYELVDGEMKWMASAASNDDVLDGKSERCDRRPNLFSSTC</sequence>
<protein>
    <submittedName>
        <fullName evidence="2">Uncharacterized protein</fullName>
    </submittedName>
</protein>
<comment type="caution">
    <text evidence="2">The sequence shown here is derived from an EMBL/GenBank/DDBJ whole genome shotgun (WGS) entry which is preliminary data.</text>
</comment>
<reference evidence="2" key="1">
    <citation type="submission" date="2021-06" db="EMBL/GenBank/DDBJ databases">
        <title>Parelaphostrongylus tenuis whole genome reference sequence.</title>
        <authorList>
            <person name="Garwood T.J."/>
            <person name="Larsen P.A."/>
            <person name="Fountain-Jones N.M."/>
            <person name="Garbe J.R."/>
            <person name="Macchietto M.G."/>
            <person name="Kania S.A."/>
            <person name="Gerhold R.W."/>
            <person name="Richards J.E."/>
            <person name="Wolf T.M."/>
        </authorList>
    </citation>
    <scope>NUCLEOTIDE SEQUENCE</scope>
    <source>
        <strain evidence="2">MNPRO001-30</strain>
        <tissue evidence="2">Meninges</tissue>
    </source>
</reference>
<evidence type="ECO:0000313" key="2">
    <source>
        <dbReference type="EMBL" id="KAJ1366354.1"/>
    </source>
</evidence>
<accession>A0AAD5QYR5</accession>